<reference evidence="4 5" key="1">
    <citation type="submission" date="2018-02" db="EMBL/GenBank/DDBJ databases">
        <title>The genomes of Aspergillus section Nigri reveals drivers in fungal speciation.</title>
        <authorList>
            <consortium name="DOE Joint Genome Institute"/>
            <person name="Vesth T.C."/>
            <person name="Nybo J."/>
            <person name="Theobald S."/>
            <person name="Brandl J."/>
            <person name="Frisvad J.C."/>
            <person name="Nielsen K.F."/>
            <person name="Lyhne E.K."/>
            <person name="Kogle M.E."/>
            <person name="Kuo A."/>
            <person name="Riley R."/>
            <person name="Clum A."/>
            <person name="Nolan M."/>
            <person name="Lipzen A."/>
            <person name="Salamov A."/>
            <person name="Henrissat B."/>
            <person name="Wiebenga A."/>
            <person name="De vries R.P."/>
            <person name="Grigoriev I.V."/>
            <person name="Mortensen U.H."/>
            <person name="Andersen M.R."/>
            <person name="Baker S.E."/>
        </authorList>
    </citation>
    <scope>NUCLEOTIDE SEQUENCE [LARGE SCALE GENOMIC DNA]</scope>
    <source>
        <strain evidence="4 5">CBS 313.89</strain>
    </source>
</reference>
<dbReference type="Proteomes" id="UP000249789">
    <property type="component" value="Unassembled WGS sequence"/>
</dbReference>
<dbReference type="PANTHER" id="PTHR22935">
    <property type="entry name" value="PENICILLIN-BINDING PROTEIN"/>
    <property type="match status" value="1"/>
</dbReference>
<dbReference type="Pfam" id="PF00144">
    <property type="entry name" value="Beta-lactamase"/>
    <property type="match status" value="1"/>
</dbReference>
<dbReference type="GeneID" id="63860041"/>
<dbReference type="Gene3D" id="3.40.710.10">
    <property type="entry name" value="DD-peptidase/beta-lactamase superfamily"/>
    <property type="match status" value="1"/>
</dbReference>
<dbReference type="InterPro" id="IPR012338">
    <property type="entry name" value="Beta-lactam/transpept-like"/>
</dbReference>
<protein>
    <submittedName>
        <fullName evidence="4">Beta-lactamase/transpeptidase-like protein</fullName>
    </submittedName>
</protein>
<evidence type="ECO:0000256" key="1">
    <source>
        <dbReference type="SAM" id="SignalP"/>
    </source>
</evidence>
<dbReference type="InterPro" id="IPR001466">
    <property type="entry name" value="Beta-lactam-related"/>
</dbReference>
<accession>A0A8G1S1F6</accession>
<sequence length="591" mass="63690">MYLFLSLVAFLSPLVLAASPDYCPLLGPIFPAPRAISTSSAFLAAKNNISSALEAAIAGTSPLNDVFDPNTTSFAIQVFSTDDAEPLFESYYTAPNVNTSVGVNVVNEDTVFRIASGSKIWTILLMLIERGDMVFRDPVAKYIPEIRGMSTNPPGNEIDSVRWKEVTIGQLAGHLAGISRDYGFVDLATLLPDPSAIGLPELSAAEIPQCGAPGRPCDRKRLFDGFLKRHPVVPTASTPVYSNAAFQILGYALEAMTGQSYQTLLSRDLIRPLNLTRSSYNKPADRLGVIPGDVETTWWTYSLGDETPTGGLYSSTKDVATLGRAILDSRLLSSSLTRRWLKPASHTSSLGLAVGAPWEIYSFPSSRVVDLYAKAGDLGSYSSMLALSPDHKVGFTILIAGTNTHWTAAYLSDLLANSLLPALDEAAKEEAIPRFVGSYFARNSSSSLTITTDDGPGLKVETWLNEGNDMLNTLSLLLGASITDLSVRLYPTGLKAPGRVSFRAVFRDSSLGVDGIGPFSRACPTWFLVDAFVYGAVGLDEFVFDVDKQGKAVAVEARGVRMILKKGELAMTPHISILYLEEEAASPRVCR</sequence>
<name>A0A8G1S1F6_9EURO</name>
<feature type="chain" id="PRO_5034392648" evidence="1">
    <location>
        <begin position="18"/>
        <end position="591"/>
    </location>
</feature>
<feature type="signal peptide" evidence="1">
    <location>
        <begin position="1"/>
        <end position="17"/>
    </location>
</feature>
<dbReference type="SUPFAM" id="SSF56601">
    <property type="entry name" value="beta-lactamase/transpeptidase-like"/>
    <property type="match status" value="1"/>
</dbReference>
<dbReference type="InterPro" id="IPR058664">
    <property type="entry name" value="ARB_00930-like_C"/>
</dbReference>
<organism evidence="4 5">
    <name type="scientific">Aspergillus fijiensis CBS 313.89</name>
    <dbReference type="NCBI Taxonomy" id="1448319"/>
    <lineage>
        <taxon>Eukaryota</taxon>
        <taxon>Fungi</taxon>
        <taxon>Dikarya</taxon>
        <taxon>Ascomycota</taxon>
        <taxon>Pezizomycotina</taxon>
        <taxon>Eurotiomycetes</taxon>
        <taxon>Eurotiomycetidae</taxon>
        <taxon>Eurotiales</taxon>
        <taxon>Aspergillaceae</taxon>
        <taxon>Aspergillus</taxon>
    </lineage>
</organism>
<dbReference type="OrthoDB" id="10250282at2759"/>
<feature type="domain" description="Beta-lactamase-related" evidence="2">
    <location>
        <begin position="81"/>
        <end position="414"/>
    </location>
</feature>
<dbReference type="Pfam" id="PF26335">
    <property type="entry name" value="ARB_00930_C"/>
    <property type="match status" value="1"/>
</dbReference>
<proteinExistence type="predicted"/>
<dbReference type="AlphaFoldDB" id="A0A8G1S1F6"/>
<keyword evidence="5" id="KW-1185">Reference proteome</keyword>
<evidence type="ECO:0000313" key="5">
    <source>
        <dbReference type="Proteomes" id="UP000249789"/>
    </source>
</evidence>
<dbReference type="InterPro" id="IPR051478">
    <property type="entry name" value="Beta-lactamase-like_AB/R"/>
</dbReference>
<gene>
    <name evidence="4" type="ORF">BO72DRAFT_420299</name>
</gene>
<feature type="domain" description="Beta-lactamase-like ARB-00930-like C-terminal" evidence="3">
    <location>
        <begin position="427"/>
        <end position="566"/>
    </location>
</feature>
<dbReference type="EMBL" id="KZ824624">
    <property type="protein sequence ID" value="RAK81640.1"/>
    <property type="molecule type" value="Genomic_DNA"/>
</dbReference>
<evidence type="ECO:0000313" key="4">
    <source>
        <dbReference type="EMBL" id="RAK81640.1"/>
    </source>
</evidence>
<evidence type="ECO:0000259" key="3">
    <source>
        <dbReference type="Pfam" id="PF26335"/>
    </source>
</evidence>
<dbReference type="RefSeq" id="XP_040805650.1">
    <property type="nucleotide sequence ID" value="XM_040942708.1"/>
</dbReference>
<dbReference type="PANTHER" id="PTHR22935:SF97">
    <property type="entry name" value="BETA-LACTAMASE-RELATED DOMAIN-CONTAINING PROTEIN"/>
    <property type="match status" value="1"/>
</dbReference>
<evidence type="ECO:0000259" key="2">
    <source>
        <dbReference type="Pfam" id="PF00144"/>
    </source>
</evidence>
<dbReference type="VEuPathDB" id="FungiDB:BO72DRAFT_420299"/>
<keyword evidence="1" id="KW-0732">Signal</keyword>